<comment type="caution">
    <text evidence="1">The sequence shown here is derived from an EMBL/GenBank/DDBJ whole genome shotgun (WGS) entry which is preliminary data.</text>
</comment>
<dbReference type="InterPro" id="IPR022536">
    <property type="entry name" value="EspC"/>
</dbReference>
<dbReference type="Proteomes" id="UP001523216">
    <property type="component" value="Unassembled WGS sequence"/>
</dbReference>
<proteinExistence type="predicted"/>
<gene>
    <name evidence="1" type="ORF">LXN57_31065</name>
</gene>
<name>A0ABT0Y7K6_9ACTN</name>
<sequence>MSGPAFQVDSTALGAHARTVDSIGDGLTTAADAGRTVQTDTGAHGQLCQFVPTLLNQLQQAMADGMITAATSAHETADALRSVAAAYDSADHASADRLRHTR</sequence>
<reference evidence="1 2" key="1">
    <citation type="submission" date="2022-06" db="EMBL/GenBank/DDBJ databases">
        <title>Actinoplanes abujensis sp. nov., isolated from Nigerian arid soil.</title>
        <authorList>
            <person name="Ding P."/>
        </authorList>
    </citation>
    <scope>NUCLEOTIDE SEQUENCE [LARGE SCALE GENOMIC DNA]</scope>
    <source>
        <strain evidence="2">TRM88002</strain>
    </source>
</reference>
<accession>A0ABT0Y7K6</accession>
<dbReference type="RefSeq" id="WP_251801728.1">
    <property type="nucleotide sequence ID" value="NZ_JAMQOL010000044.1"/>
</dbReference>
<evidence type="ECO:0000313" key="2">
    <source>
        <dbReference type="Proteomes" id="UP001523216"/>
    </source>
</evidence>
<dbReference type="EMBL" id="JAMQOL010000044">
    <property type="protein sequence ID" value="MCM4082016.1"/>
    <property type="molecule type" value="Genomic_DNA"/>
</dbReference>
<evidence type="ECO:0000313" key="1">
    <source>
        <dbReference type="EMBL" id="MCM4082016.1"/>
    </source>
</evidence>
<dbReference type="Pfam" id="PF10824">
    <property type="entry name" value="T7SS_ESX_EspC"/>
    <property type="match status" value="1"/>
</dbReference>
<protein>
    <submittedName>
        <fullName evidence="1">Type VII secretion target</fullName>
    </submittedName>
</protein>
<organism evidence="1 2">
    <name type="scientific">Paractinoplanes hotanensis</name>
    <dbReference type="NCBI Taxonomy" id="2906497"/>
    <lineage>
        <taxon>Bacteria</taxon>
        <taxon>Bacillati</taxon>
        <taxon>Actinomycetota</taxon>
        <taxon>Actinomycetes</taxon>
        <taxon>Micromonosporales</taxon>
        <taxon>Micromonosporaceae</taxon>
        <taxon>Paractinoplanes</taxon>
    </lineage>
</organism>
<keyword evidence="2" id="KW-1185">Reference proteome</keyword>